<keyword evidence="2" id="KW-1003">Cell membrane</keyword>
<reference evidence="8" key="1">
    <citation type="submission" date="2023-02" db="EMBL/GenBank/DDBJ databases">
        <title>Georgenia sp.10Sc9-8, isolated from a soil sample collected from the Taklamakan desert.</title>
        <authorList>
            <person name="Liu S."/>
        </authorList>
    </citation>
    <scope>NUCLEOTIDE SEQUENCE</scope>
    <source>
        <strain evidence="8">10Sc9-8</strain>
    </source>
</reference>
<evidence type="ECO:0000259" key="7">
    <source>
        <dbReference type="Pfam" id="PF00482"/>
    </source>
</evidence>
<gene>
    <name evidence="8" type="ORF">PU560_03245</name>
</gene>
<feature type="transmembrane region" description="Helical" evidence="6">
    <location>
        <begin position="107"/>
        <end position="124"/>
    </location>
</feature>
<keyword evidence="9" id="KW-1185">Reference proteome</keyword>
<dbReference type="InterPro" id="IPR018076">
    <property type="entry name" value="T2SS_GspF_dom"/>
</dbReference>
<evidence type="ECO:0000256" key="2">
    <source>
        <dbReference type="ARBA" id="ARBA00022475"/>
    </source>
</evidence>
<evidence type="ECO:0000256" key="5">
    <source>
        <dbReference type="ARBA" id="ARBA00023136"/>
    </source>
</evidence>
<evidence type="ECO:0000256" key="1">
    <source>
        <dbReference type="ARBA" id="ARBA00004651"/>
    </source>
</evidence>
<proteinExistence type="predicted"/>
<dbReference type="PANTHER" id="PTHR35007:SF2">
    <property type="entry name" value="PILUS ASSEMBLE PROTEIN"/>
    <property type="match status" value="1"/>
</dbReference>
<evidence type="ECO:0000256" key="6">
    <source>
        <dbReference type="SAM" id="Phobius"/>
    </source>
</evidence>
<evidence type="ECO:0000256" key="4">
    <source>
        <dbReference type="ARBA" id="ARBA00022989"/>
    </source>
</evidence>
<keyword evidence="4 6" id="KW-1133">Transmembrane helix</keyword>
<dbReference type="EMBL" id="JARACI010000513">
    <property type="protein sequence ID" value="MDD9205483.1"/>
    <property type="molecule type" value="Genomic_DNA"/>
</dbReference>
<feature type="transmembrane region" description="Helical" evidence="6">
    <location>
        <begin position="260"/>
        <end position="282"/>
    </location>
</feature>
<evidence type="ECO:0000256" key="3">
    <source>
        <dbReference type="ARBA" id="ARBA00022692"/>
    </source>
</evidence>
<dbReference type="Pfam" id="PF00482">
    <property type="entry name" value="T2SSF"/>
    <property type="match status" value="1"/>
</dbReference>
<evidence type="ECO:0000313" key="9">
    <source>
        <dbReference type="Proteomes" id="UP001165561"/>
    </source>
</evidence>
<sequence length="284" mass="30464">ARRLRLEQRVAPYLREASRSSRLLREPVTHTPFPTLERLLTPFLHDVGRLLEKLGSTTTSIRARLLVAGEPVTLEQFRVEQMLWSTLSAAAALLLALPLGALGGVSAPALLALVLLCGVGGAVARDHALSRMVRQRRARLLEELPDTVELLALAVAAGEGILAALNRVARTSDGALSAELRRCVAETRSGVPLALALERVGARTDAPAVARFTEAVAVALDRGTPLADVLRAQSQDARESSRRELMEAGGRKEMAMMVPVVFLILPITVLFAIFPGLAVLQVGM</sequence>
<comment type="caution">
    <text evidence="8">The sequence shown here is derived from an EMBL/GenBank/DDBJ whole genome shotgun (WGS) entry which is preliminary data.</text>
</comment>
<dbReference type="PANTHER" id="PTHR35007">
    <property type="entry name" value="INTEGRAL MEMBRANE PROTEIN-RELATED"/>
    <property type="match status" value="1"/>
</dbReference>
<keyword evidence="5 6" id="KW-0472">Membrane</keyword>
<feature type="transmembrane region" description="Helical" evidence="6">
    <location>
        <begin position="82"/>
        <end position="101"/>
    </location>
</feature>
<dbReference type="Proteomes" id="UP001165561">
    <property type="component" value="Unassembled WGS sequence"/>
</dbReference>
<accession>A0ABT5TUW9</accession>
<feature type="domain" description="Type II secretion system protein GspF" evidence="7">
    <location>
        <begin position="149"/>
        <end position="272"/>
    </location>
</feature>
<feature type="non-terminal residue" evidence="8">
    <location>
        <position position="1"/>
    </location>
</feature>
<keyword evidence="3 6" id="KW-0812">Transmembrane</keyword>
<protein>
    <submittedName>
        <fullName evidence="8">Type II secretion system F family protein</fullName>
    </submittedName>
</protein>
<comment type="subcellular location">
    <subcellularLocation>
        <location evidence="1">Cell membrane</location>
        <topology evidence="1">Multi-pass membrane protein</topology>
    </subcellularLocation>
</comment>
<name>A0ABT5TUW9_9MICO</name>
<organism evidence="8 9">
    <name type="scientific">Georgenia halotolerans</name>
    <dbReference type="NCBI Taxonomy" id="3028317"/>
    <lineage>
        <taxon>Bacteria</taxon>
        <taxon>Bacillati</taxon>
        <taxon>Actinomycetota</taxon>
        <taxon>Actinomycetes</taxon>
        <taxon>Micrococcales</taxon>
        <taxon>Bogoriellaceae</taxon>
        <taxon>Georgenia</taxon>
    </lineage>
</organism>
<evidence type="ECO:0000313" key="8">
    <source>
        <dbReference type="EMBL" id="MDD9205483.1"/>
    </source>
</evidence>